<keyword evidence="5" id="KW-0967">Endosome</keyword>
<dbReference type="Pfam" id="PF00787">
    <property type="entry name" value="PX"/>
    <property type="match status" value="1"/>
</dbReference>
<feature type="compositionally biased region" description="Polar residues" evidence="10">
    <location>
        <begin position="1"/>
        <end position="21"/>
    </location>
</feature>
<feature type="compositionally biased region" description="Polar residues" evidence="10">
    <location>
        <begin position="31"/>
        <end position="65"/>
    </location>
</feature>
<feature type="region of interest" description="Disordered" evidence="10">
    <location>
        <begin position="1"/>
        <end position="74"/>
    </location>
</feature>
<name>A0A9P4S3B6_9PEZI</name>
<evidence type="ECO:0000256" key="9">
    <source>
        <dbReference type="ARBA" id="ARBA00033785"/>
    </source>
</evidence>
<dbReference type="CDD" id="cd07280">
    <property type="entry name" value="PX_YPT35"/>
    <property type="match status" value="1"/>
</dbReference>
<accession>A0A9P4S3B6</accession>
<evidence type="ECO:0000256" key="1">
    <source>
        <dbReference type="ARBA" id="ARBA00004148"/>
    </source>
</evidence>
<evidence type="ECO:0000256" key="10">
    <source>
        <dbReference type="SAM" id="MobiDB-lite"/>
    </source>
</evidence>
<reference evidence="12" key="1">
    <citation type="journal article" date="2020" name="Stud. Mycol.">
        <title>101 Dothideomycetes genomes: a test case for predicting lifestyles and emergence of pathogens.</title>
        <authorList>
            <person name="Haridas S."/>
            <person name="Albert R."/>
            <person name="Binder M."/>
            <person name="Bloem J."/>
            <person name="Labutti K."/>
            <person name="Salamov A."/>
            <person name="Andreopoulos B."/>
            <person name="Baker S."/>
            <person name="Barry K."/>
            <person name="Bills G."/>
            <person name="Bluhm B."/>
            <person name="Cannon C."/>
            <person name="Castanera R."/>
            <person name="Culley D."/>
            <person name="Daum C."/>
            <person name="Ezra D."/>
            <person name="Gonzalez J."/>
            <person name="Henrissat B."/>
            <person name="Kuo A."/>
            <person name="Liang C."/>
            <person name="Lipzen A."/>
            <person name="Lutzoni F."/>
            <person name="Magnuson J."/>
            <person name="Mondo S."/>
            <person name="Nolan M."/>
            <person name="Ohm R."/>
            <person name="Pangilinan J."/>
            <person name="Park H.-J."/>
            <person name="Ramirez L."/>
            <person name="Alfaro M."/>
            <person name="Sun H."/>
            <person name="Tritt A."/>
            <person name="Yoshinaga Y."/>
            <person name="Zwiers L.-H."/>
            <person name="Turgeon B."/>
            <person name="Goodwin S."/>
            <person name="Spatafora J."/>
            <person name="Crous P."/>
            <person name="Grigoriev I."/>
        </authorList>
    </citation>
    <scope>NUCLEOTIDE SEQUENCE</scope>
    <source>
        <strain evidence="12">CBS 101060</strain>
    </source>
</reference>
<dbReference type="Gene3D" id="3.30.1520.10">
    <property type="entry name" value="Phox-like domain"/>
    <property type="match status" value="1"/>
</dbReference>
<protein>
    <recommendedName>
        <fullName evidence="8">Endosomal/vacuolar adapter protein YPT35</fullName>
    </recommendedName>
    <alternativeName>
        <fullName evidence="9">PX domain-containing protein YPT35</fullName>
    </alternativeName>
</protein>
<dbReference type="SMART" id="SM00312">
    <property type="entry name" value="PX"/>
    <property type="match status" value="1"/>
</dbReference>
<evidence type="ECO:0000256" key="6">
    <source>
        <dbReference type="ARBA" id="ARBA00023136"/>
    </source>
</evidence>
<dbReference type="InterPro" id="IPR036871">
    <property type="entry name" value="PX_dom_sf"/>
</dbReference>
<proteinExistence type="inferred from homology"/>
<feature type="domain" description="PX" evidence="11">
    <location>
        <begin position="86"/>
        <end position="196"/>
    </location>
</feature>
<organism evidence="12 13">
    <name type="scientific">Patellaria atrata CBS 101060</name>
    <dbReference type="NCBI Taxonomy" id="1346257"/>
    <lineage>
        <taxon>Eukaryota</taxon>
        <taxon>Fungi</taxon>
        <taxon>Dikarya</taxon>
        <taxon>Ascomycota</taxon>
        <taxon>Pezizomycotina</taxon>
        <taxon>Dothideomycetes</taxon>
        <taxon>Dothideomycetes incertae sedis</taxon>
        <taxon>Patellariales</taxon>
        <taxon>Patellariaceae</taxon>
        <taxon>Patellaria</taxon>
    </lineage>
</organism>
<evidence type="ECO:0000256" key="4">
    <source>
        <dbReference type="ARBA" id="ARBA00022554"/>
    </source>
</evidence>
<dbReference type="AlphaFoldDB" id="A0A9P4S3B6"/>
<dbReference type="SUPFAM" id="SSF64268">
    <property type="entry name" value="PX domain"/>
    <property type="match status" value="1"/>
</dbReference>
<evidence type="ECO:0000256" key="7">
    <source>
        <dbReference type="ARBA" id="ARBA00033728"/>
    </source>
</evidence>
<evidence type="ECO:0000313" key="13">
    <source>
        <dbReference type="Proteomes" id="UP000799429"/>
    </source>
</evidence>
<dbReference type="InterPro" id="IPR001683">
    <property type="entry name" value="PX_dom"/>
</dbReference>
<gene>
    <name evidence="12" type="ORF">M501DRAFT_998935</name>
</gene>
<comment type="similarity">
    <text evidence="3">Belongs to the YPT35 family.</text>
</comment>
<dbReference type="EMBL" id="MU006108">
    <property type="protein sequence ID" value="KAF2835478.1"/>
    <property type="molecule type" value="Genomic_DNA"/>
</dbReference>
<keyword evidence="4" id="KW-0926">Vacuole</keyword>
<evidence type="ECO:0000256" key="5">
    <source>
        <dbReference type="ARBA" id="ARBA00022753"/>
    </source>
</evidence>
<evidence type="ECO:0000259" key="11">
    <source>
        <dbReference type="PROSITE" id="PS50195"/>
    </source>
</evidence>
<dbReference type="PANTHER" id="PTHR10555:SF170">
    <property type="entry name" value="FI18122P1"/>
    <property type="match status" value="1"/>
</dbReference>
<evidence type="ECO:0000256" key="2">
    <source>
        <dbReference type="ARBA" id="ARBA00004177"/>
    </source>
</evidence>
<dbReference type="OrthoDB" id="10254720at2759"/>
<dbReference type="GO" id="GO:0032266">
    <property type="term" value="F:phosphatidylinositol-3-phosphate binding"/>
    <property type="evidence" value="ECO:0007669"/>
    <property type="project" value="InterPro"/>
</dbReference>
<comment type="caution">
    <text evidence="12">The sequence shown here is derived from an EMBL/GenBank/DDBJ whole genome shotgun (WGS) entry which is preliminary data.</text>
</comment>
<keyword evidence="13" id="KW-1185">Reference proteome</keyword>
<evidence type="ECO:0000256" key="3">
    <source>
        <dbReference type="ARBA" id="ARBA00007426"/>
    </source>
</evidence>
<sequence>METSDSGLQQPPNENGLSSSPHHGRGKASADGQQRHSITPPFWQSHQRNDSTFSHASYENRTSNPIRLEDHTDDTSEQTKACWARHVTIDDYVIISGNAPGVGAYVVWNCTVETLDGGPLKIRKRYSEFDRLRSNLIKTFPHATGSLPPLPPKSVISRFRPRFLERRKSGLFYFLNCVLLNPEFAGSPVLKEFLFS</sequence>
<comment type="subcellular location">
    <subcellularLocation>
        <location evidence="2">Endosome</location>
    </subcellularLocation>
    <subcellularLocation>
        <location evidence="1">Vacuole membrane</location>
        <topology evidence="1">Peripheral membrane protein</topology>
    </subcellularLocation>
</comment>
<dbReference type="PANTHER" id="PTHR10555">
    <property type="entry name" value="SORTING NEXIN"/>
    <property type="match status" value="1"/>
</dbReference>
<dbReference type="GO" id="GO:0005774">
    <property type="term" value="C:vacuolar membrane"/>
    <property type="evidence" value="ECO:0007669"/>
    <property type="project" value="UniProtKB-SubCell"/>
</dbReference>
<dbReference type="InterPro" id="IPR037917">
    <property type="entry name" value="Ypt35_PX"/>
</dbReference>
<dbReference type="PROSITE" id="PS50195">
    <property type="entry name" value="PX"/>
    <property type="match status" value="1"/>
</dbReference>
<dbReference type="GO" id="GO:0010008">
    <property type="term" value="C:endosome membrane"/>
    <property type="evidence" value="ECO:0007669"/>
    <property type="project" value="UniProtKB-SubCell"/>
</dbReference>
<comment type="function">
    <text evidence="7">Recruits the lipid transfer protein VPS13 to endosomal and vacuolar membranes.</text>
</comment>
<dbReference type="Proteomes" id="UP000799429">
    <property type="component" value="Unassembled WGS sequence"/>
</dbReference>
<evidence type="ECO:0000256" key="8">
    <source>
        <dbReference type="ARBA" id="ARBA00033774"/>
    </source>
</evidence>
<keyword evidence="6" id="KW-0472">Membrane</keyword>
<evidence type="ECO:0000313" key="12">
    <source>
        <dbReference type="EMBL" id="KAF2835478.1"/>
    </source>
</evidence>